<dbReference type="PANTHER" id="PTHR30055:SF153">
    <property type="entry name" value="HTH-TYPE TRANSCRIPTIONAL REPRESSOR RV3405C"/>
    <property type="match status" value="1"/>
</dbReference>
<dbReference type="Pfam" id="PF00440">
    <property type="entry name" value="TetR_N"/>
    <property type="match status" value="1"/>
</dbReference>
<dbReference type="PANTHER" id="PTHR30055">
    <property type="entry name" value="HTH-TYPE TRANSCRIPTIONAL REGULATOR RUTR"/>
    <property type="match status" value="1"/>
</dbReference>
<evidence type="ECO:0000313" key="4">
    <source>
        <dbReference type="EMBL" id="TCP50123.1"/>
    </source>
</evidence>
<gene>
    <name evidence="4" type="ORF">EV191_108212</name>
</gene>
<feature type="DNA-binding region" description="H-T-H motif" evidence="2">
    <location>
        <begin position="42"/>
        <end position="61"/>
    </location>
</feature>
<dbReference type="SUPFAM" id="SSF46689">
    <property type="entry name" value="Homeodomain-like"/>
    <property type="match status" value="1"/>
</dbReference>
<keyword evidence="5" id="KW-1185">Reference proteome</keyword>
<protein>
    <submittedName>
        <fullName evidence="4">TetR family transcriptional regulator</fullName>
    </submittedName>
</protein>
<dbReference type="PRINTS" id="PR00455">
    <property type="entry name" value="HTHTETR"/>
</dbReference>
<evidence type="ECO:0000313" key="5">
    <source>
        <dbReference type="Proteomes" id="UP000294911"/>
    </source>
</evidence>
<organism evidence="4 5">
    <name type="scientific">Tamaricihabitans halophyticus</name>
    <dbReference type="NCBI Taxonomy" id="1262583"/>
    <lineage>
        <taxon>Bacteria</taxon>
        <taxon>Bacillati</taxon>
        <taxon>Actinomycetota</taxon>
        <taxon>Actinomycetes</taxon>
        <taxon>Pseudonocardiales</taxon>
        <taxon>Pseudonocardiaceae</taxon>
        <taxon>Tamaricihabitans</taxon>
    </lineage>
</organism>
<dbReference type="AlphaFoldDB" id="A0A4R2QKY8"/>
<comment type="caution">
    <text evidence="4">The sequence shown here is derived from an EMBL/GenBank/DDBJ whole genome shotgun (WGS) entry which is preliminary data.</text>
</comment>
<dbReference type="RefSeq" id="WP_132878421.1">
    <property type="nucleotide sequence ID" value="NZ_SLXQ01000008.1"/>
</dbReference>
<evidence type="ECO:0000256" key="1">
    <source>
        <dbReference type="ARBA" id="ARBA00023125"/>
    </source>
</evidence>
<dbReference type="GO" id="GO:0003700">
    <property type="term" value="F:DNA-binding transcription factor activity"/>
    <property type="evidence" value="ECO:0007669"/>
    <property type="project" value="TreeGrafter"/>
</dbReference>
<dbReference type="OrthoDB" id="6077212at2"/>
<feature type="domain" description="HTH tetR-type" evidence="3">
    <location>
        <begin position="19"/>
        <end position="79"/>
    </location>
</feature>
<evidence type="ECO:0000259" key="3">
    <source>
        <dbReference type="PROSITE" id="PS50977"/>
    </source>
</evidence>
<proteinExistence type="predicted"/>
<dbReference type="InterPro" id="IPR009057">
    <property type="entry name" value="Homeodomain-like_sf"/>
</dbReference>
<dbReference type="Gene3D" id="1.10.357.10">
    <property type="entry name" value="Tetracycline Repressor, domain 2"/>
    <property type="match status" value="1"/>
</dbReference>
<name>A0A4R2QKY8_9PSEU</name>
<dbReference type="Proteomes" id="UP000294911">
    <property type="component" value="Unassembled WGS sequence"/>
</dbReference>
<sequence length="217" mass="23450">MIEPPALLDRVLASVEPDDPGTRAILDCALTAFTASGVRRSTMGEIAERAGLGVATLYRRFPRKEQLVEAVVLREVRRFIEHVDARIQRVSGMPAQVVEGFVAFAVGVREHPLLGTLLSSEPDTVLPACTVAGGPMLALARTYLTEQIQRLQNTGELPMFDPEPAAEIIARLTHSLMLTPDGRIPIGDDERTRAFARDHIIPLLAGPPASGGSETAR</sequence>
<dbReference type="EMBL" id="SLXQ01000008">
    <property type="protein sequence ID" value="TCP50123.1"/>
    <property type="molecule type" value="Genomic_DNA"/>
</dbReference>
<dbReference type="GO" id="GO:0000976">
    <property type="term" value="F:transcription cis-regulatory region binding"/>
    <property type="evidence" value="ECO:0007669"/>
    <property type="project" value="TreeGrafter"/>
</dbReference>
<accession>A0A4R2QKY8</accession>
<keyword evidence="1 2" id="KW-0238">DNA-binding</keyword>
<dbReference type="InterPro" id="IPR001647">
    <property type="entry name" value="HTH_TetR"/>
</dbReference>
<reference evidence="4 5" key="1">
    <citation type="submission" date="2019-03" db="EMBL/GenBank/DDBJ databases">
        <title>Genomic Encyclopedia of Type Strains, Phase IV (KMG-IV): sequencing the most valuable type-strain genomes for metagenomic binning, comparative biology and taxonomic classification.</title>
        <authorList>
            <person name="Goeker M."/>
        </authorList>
    </citation>
    <scope>NUCLEOTIDE SEQUENCE [LARGE SCALE GENOMIC DNA]</scope>
    <source>
        <strain evidence="4 5">DSM 45765</strain>
    </source>
</reference>
<evidence type="ECO:0000256" key="2">
    <source>
        <dbReference type="PROSITE-ProRule" id="PRU00335"/>
    </source>
</evidence>
<dbReference type="PROSITE" id="PS50977">
    <property type="entry name" value="HTH_TETR_2"/>
    <property type="match status" value="1"/>
</dbReference>
<dbReference type="InterPro" id="IPR050109">
    <property type="entry name" value="HTH-type_TetR-like_transc_reg"/>
</dbReference>